<sequence length="295" mass="32466">MPSQRTFLIGLVLVLAIGVAAAAFAGCTTIRINETDVFLPKPSITPASFTNERVQLTEYSVPSDTVDLDAWYFEQPGARGTVLFFGGNGFYLVQSKGYVEALTSFPLNVLMFDYRGYGNSGGEPAVQAFKKDASRMYSFAVDSLKVNPQRLIVHGHSLGTFMATHTAQNHPVSGVVLENPATNVEDWIDGLAPWFVRLFIDFEIAESLRGESNLNVVQDLSVPLLLLAGEEDQVTRPEMARSLYEEAMSTQKNLVIVDSMGHNRLYVDDRYTSAYQDFLDAVLSDSLADVTSPMP</sequence>
<evidence type="ECO:0000259" key="2">
    <source>
        <dbReference type="Pfam" id="PF12146"/>
    </source>
</evidence>
<dbReference type="Pfam" id="PF12146">
    <property type="entry name" value="Hydrolase_4"/>
    <property type="match status" value="2"/>
</dbReference>
<dbReference type="RefSeq" id="WP_098073912.1">
    <property type="nucleotide sequence ID" value="NZ_PDEQ01000001.1"/>
</dbReference>
<feature type="domain" description="Serine aminopeptidase S33" evidence="2">
    <location>
        <begin position="78"/>
        <end position="198"/>
    </location>
</feature>
<dbReference type="Proteomes" id="UP000220102">
    <property type="component" value="Unassembled WGS sequence"/>
</dbReference>
<dbReference type="InterPro" id="IPR029058">
    <property type="entry name" value="AB_hydrolase_fold"/>
</dbReference>
<dbReference type="AlphaFoldDB" id="A0A2A8D2H5"/>
<dbReference type="GO" id="GO:0016787">
    <property type="term" value="F:hydrolase activity"/>
    <property type="evidence" value="ECO:0007669"/>
    <property type="project" value="UniProtKB-KW"/>
</dbReference>
<dbReference type="InterPro" id="IPR022742">
    <property type="entry name" value="Hydrolase_4"/>
</dbReference>
<evidence type="ECO:0000256" key="1">
    <source>
        <dbReference type="SAM" id="SignalP"/>
    </source>
</evidence>
<dbReference type="PANTHER" id="PTHR12277:SF81">
    <property type="entry name" value="PROTEIN ABHD13"/>
    <property type="match status" value="1"/>
</dbReference>
<comment type="caution">
    <text evidence="3">The sequence shown here is derived from an EMBL/GenBank/DDBJ whole genome shotgun (WGS) entry which is preliminary data.</text>
</comment>
<evidence type="ECO:0000313" key="4">
    <source>
        <dbReference type="Proteomes" id="UP000220102"/>
    </source>
</evidence>
<dbReference type="OrthoDB" id="9777090at2"/>
<dbReference type="EMBL" id="PDEQ01000001">
    <property type="protein sequence ID" value="PEN15013.1"/>
    <property type="molecule type" value="Genomic_DNA"/>
</dbReference>
<keyword evidence="4" id="KW-1185">Reference proteome</keyword>
<proteinExistence type="predicted"/>
<keyword evidence="3" id="KW-0378">Hydrolase</keyword>
<feature type="signal peptide" evidence="1">
    <location>
        <begin position="1"/>
        <end position="25"/>
    </location>
</feature>
<dbReference type="PROSITE" id="PS51257">
    <property type="entry name" value="PROKAR_LIPOPROTEIN"/>
    <property type="match status" value="1"/>
</dbReference>
<feature type="domain" description="Serine aminopeptidase S33" evidence="2">
    <location>
        <begin position="215"/>
        <end position="263"/>
    </location>
</feature>
<gene>
    <name evidence="3" type="ORF">CRI94_01625</name>
</gene>
<accession>A0A2A8D2H5</accession>
<keyword evidence="1" id="KW-0732">Signal</keyword>
<dbReference type="Gene3D" id="3.40.50.1820">
    <property type="entry name" value="alpha/beta hydrolase"/>
    <property type="match status" value="1"/>
</dbReference>
<feature type="chain" id="PRO_5012382669" evidence="1">
    <location>
        <begin position="26"/>
        <end position="295"/>
    </location>
</feature>
<evidence type="ECO:0000313" key="3">
    <source>
        <dbReference type="EMBL" id="PEN15013.1"/>
    </source>
</evidence>
<name>A0A2A8D2H5_9BACT</name>
<organism evidence="3 4">
    <name type="scientific">Longibacter salinarum</name>
    <dbReference type="NCBI Taxonomy" id="1850348"/>
    <lineage>
        <taxon>Bacteria</taxon>
        <taxon>Pseudomonadati</taxon>
        <taxon>Rhodothermota</taxon>
        <taxon>Rhodothermia</taxon>
        <taxon>Rhodothermales</taxon>
        <taxon>Salisaetaceae</taxon>
        <taxon>Longibacter</taxon>
    </lineage>
</organism>
<reference evidence="3 4" key="1">
    <citation type="submission" date="2017-10" db="EMBL/GenBank/DDBJ databases">
        <title>Draft genome of Longibacter Salinarum.</title>
        <authorList>
            <person name="Goh K.M."/>
            <person name="Shamsir M.S."/>
            <person name="Lim S.W."/>
        </authorList>
    </citation>
    <scope>NUCLEOTIDE SEQUENCE [LARGE SCALE GENOMIC DNA]</scope>
    <source>
        <strain evidence="3 4">KCTC 52045</strain>
    </source>
</reference>
<dbReference type="SUPFAM" id="SSF53474">
    <property type="entry name" value="alpha/beta-Hydrolases"/>
    <property type="match status" value="1"/>
</dbReference>
<protein>
    <submittedName>
        <fullName evidence="3">Alpha/beta hydrolase</fullName>
    </submittedName>
</protein>
<dbReference type="PANTHER" id="PTHR12277">
    <property type="entry name" value="ALPHA/BETA HYDROLASE DOMAIN-CONTAINING PROTEIN"/>
    <property type="match status" value="1"/>
</dbReference>